<evidence type="ECO:0000313" key="2">
    <source>
        <dbReference type="EMBL" id="MFG3817717.1"/>
    </source>
</evidence>
<dbReference type="EMBL" id="JAZAQF010000051">
    <property type="protein sequence ID" value="MFG3817717.1"/>
    <property type="molecule type" value="Genomic_DNA"/>
</dbReference>
<reference evidence="3" key="1">
    <citation type="journal article" date="2024" name="Algal Res.">
        <title>Biochemical, toxicological and genomic investigation of a high-biomass producing Limnothrix strain isolated from Italian shallow drinking water reservoir.</title>
        <authorList>
            <person name="Simonazzi M."/>
            <person name="Shishido T.K."/>
            <person name="Delbaje E."/>
            <person name="Wahlsten M."/>
            <person name="Fewer D.P."/>
            <person name="Sivonen K."/>
            <person name="Pezzolesi L."/>
            <person name="Pistocchi R."/>
        </authorList>
    </citation>
    <scope>NUCLEOTIDE SEQUENCE [LARGE SCALE GENOMIC DNA]</scope>
    <source>
        <strain evidence="3">LRLZ20PSL1</strain>
    </source>
</reference>
<name>A0ABW7C988_9CYAN</name>
<dbReference type="Proteomes" id="UP001604335">
    <property type="component" value="Unassembled WGS sequence"/>
</dbReference>
<keyword evidence="1" id="KW-1133">Transmembrane helix</keyword>
<keyword evidence="1" id="KW-0812">Transmembrane</keyword>
<accession>A0ABW7C988</accession>
<keyword evidence="3" id="KW-1185">Reference proteome</keyword>
<evidence type="ECO:0000256" key="1">
    <source>
        <dbReference type="SAM" id="Phobius"/>
    </source>
</evidence>
<feature type="transmembrane region" description="Helical" evidence="1">
    <location>
        <begin position="12"/>
        <end position="33"/>
    </location>
</feature>
<organism evidence="2 3">
    <name type="scientific">Limnothrix redekei LRLZ20PSL1</name>
    <dbReference type="NCBI Taxonomy" id="3112953"/>
    <lineage>
        <taxon>Bacteria</taxon>
        <taxon>Bacillati</taxon>
        <taxon>Cyanobacteriota</taxon>
        <taxon>Cyanophyceae</taxon>
        <taxon>Pseudanabaenales</taxon>
        <taxon>Pseudanabaenaceae</taxon>
        <taxon>Limnothrix</taxon>
    </lineage>
</organism>
<keyword evidence="1" id="KW-0472">Membrane</keyword>
<comment type="caution">
    <text evidence="2">The sequence shown here is derived from an EMBL/GenBank/DDBJ whole genome shotgun (WGS) entry which is preliminary data.</text>
</comment>
<evidence type="ECO:0000313" key="3">
    <source>
        <dbReference type="Proteomes" id="UP001604335"/>
    </source>
</evidence>
<proteinExistence type="predicted"/>
<gene>
    <name evidence="2" type="ORF">VPK24_08715</name>
</gene>
<dbReference type="RefSeq" id="WP_393012244.1">
    <property type="nucleotide sequence ID" value="NZ_JAZAQF010000051.1"/>
</dbReference>
<sequence length="127" mass="14410">MGSSFTMLAWIVYLFFLLPFYGFLILLLAALTGRYRGYRLQVKPLFLVLVLVSQILAIIVSPGNCYGFKQGNQCYSLAQVWWGNLGEISSQNQPPHWSAIEQSFLPLLVIYGFLLVLSISTLRRSSR</sequence>
<feature type="transmembrane region" description="Helical" evidence="1">
    <location>
        <begin position="45"/>
        <end position="63"/>
    </location>
</feature>
<feature type="transmembrane region" description="Helical" evidence="1">
    <location>
        <begin position="104"/>
        <end position="122"/>
    </location>
</feature>
<protein>
    <submittedName>
        <fullName evidence="2">Uncharacterized protein</fullName>
    </submittedName>
</protein>